<comment type="caution">
    <text evidence="2">The sequence shown here is derived from an EMBL/GenBank/DDBJ whole genome shotgun (WGS) entry which is preliminary data.</text>
</comment>
<dbReference type="InterPro" id="IPR056565">
    <property type="entry name" value="Fn3_ATF7IP"/>
</dbReference>
<dbReference type="Pfam" id="PF16794">
    <property type="entry name" value="fn3_4"/>
    <property type="match status" value="1"/>
</dbReference>
<protein>
    <recommendedName>
        <fullName evidence="1">Activating transcription factor 7-interacting protein Fn3 domain-containing protein</fullName>
    </recommendedName>
</protein>
<evidence type="ECO:0000313" key="2">
    <source>
        <dbReference type="EMBL" id="CAI6354673.1"/>
    </source>
</evidence>
<organism evidence="2 3">
    <name type="scientific">Macrosiphum euphorbiae</name>
    <name type="common">potato aphid</name>
    <dbReference type="NCBI Taxonomy" id="13131"/>
    <lineage>
        <taxon>Eukaryota</taxon>
        <taxon>Metazoa</taxon>
        <taxon>Ecdysozoa</taxon>
        <taxon>Arthropoda</taxon>
        <taxon>Hexapoda</taxon>
        <taxon>Insecta</taxon>
        <taxon>Pterygota</taxon>
        <taxon>Neoptera</taxon>
        <taxon>Paraneoptera</taxon>
        <taxon>Hemiptera</taxon>
        <taxon>Sternorrhyncha</taxon>
        <taxon>Aphidomorpha</taxon>
        <taxon>Aphidoidea</taxon>
        <taxon>Aphididae</taxon>
        <taxon>Macrosiphini</taxon>
        <taxon>Macrosiphum</taxon>
    </lineage>
</organism>
<name>A0AAV0WG71_9HEMI</name>
<keyword evidence="3" id="KW-1185">Reference proteome</keyword>
<dbReference type="EMBL" id="CARXXK010000002">
    <property type="protein sequence ID" value="CAI6354673.1"/>
    <property type="molecule type" value="Genomic_DNA"/>
</dbReference>
<sequence length="193" mass="22117">MSFDCRRSSSQKPDMDAFKITIVDEEFNRRMEAVIDSVAALHDEEPQRRKSVTVVKRCSQSQIRSPMPPLPYPPRHRINNAWRKTPPIPKLKVCTKPGIVQLTWDDGMGVASYQLYAPLDGYELFECILNGSVDNAKWEKLTYILASAPNQNQRVPITCKLTKKARGIEYYFAVRGVDVHERRGPCAVVYVRF</sequence>
<feature type="domain" description="Activating transcription factor 7-interacting protein Fn3" evidence="1">
    <location>
        <begin position="85"/>
        <end position="189"/>
    </location>
</feature>
<evidence type="ECO:0000259" key="1">
    <source>
        <dbReference type="Pfam" id="PF16794"/>
    </source>
</evidence>
<evidence type="ECO:0000313" key="3">
    <source>
        <dbReference type="Proteomes" id="UP001160148"/>
    </source>
</evidence>
<dbReference type="Proteomes" id="UP001160148">
    <property type="component" value="Unassembled WGS sequence"/>
</dbReference>
<dbReference type="AlphaFoldDB" id="A0AAV0WG71"/>
<proteinExistence type="predicted"/>
<gene>
    <name evidence="2" type="ORF">MEUPH1_LOCUS10634</name>
</gene>
<accession>A0AAV0WG71</accession>
<reference evidence="2 3" key="1">
    <citation type="submission" date="2023-01" db="EMBL/GenBank/DDBJ databases">
        <authorList>
            <person name="Whitehead M."/>
        </authorList>
    </citation>
    <scope>NUCLEOTIDE SEQUENCE [LARGE SCALE GENOMIC DNA]</scope>
</reference>